<keyword evidence="3" id="KW-0326">Glycosidase</keyword>
<accession>A0A7D9H017</accession>
<dbReference type="PANTHER" id="PTHR10963:SF22">
    <property type="entry name" value="GLYCOSIDASE CRH2-RELATED"/>
    <property type="match status" value="1"/>
</dbReference>
<evidence type="ECO:0000256" key="3">
    <source>
        <dbReference type="ARBA" id="ARBA00023295"/>
    </source>
</evidence>
<keyword evidence="1 5" id="KW-0732">Signal</keyword>
<evidence type="ECO:0000313" key="7">
    <source>
        <dbReference type="EMBL" id="VUG18481.1"/>
    </source>
</evidence>
<proteinExistence type="predicted"/>
<feature type="compositionally biased region" description="Polar residues" evidence="4">
    <location>
        <begin position="351"/>
        <end position="364"/>
    </location>
</feature>
<dbReference type="PROSITE" id="PS51762">
    <property type="entry name" value="GH16_2"/>
    <property type="match status" value="1"/>
</dbReference>
<dbReference type="Proteomes" id="UP000478008">
    <property type="component" value="Unassembled WGS sequence"/>
</dbReference>
<dbReference type="InterPro" id="IPR000757">
    <property type="entry name" value="Beta-glucanase-like"/>
</dbReference>
<keyword evidence="8" id="KW-1185">Reference proteome</keyword>
<feature type="compositionally biased region" description="Low complexity" evidence="4">
    <location>
        <begin position="365"/>
        <end position="377"/>
    </location>
</feature>
<evidence type="ECO:0000313" key="8">
    <source>
        <dbReference type="Proteomes" id="UP000478008"/>
    </source>
</evidence>
<dbReference type="GO" id="GO:0016757">
    <property type="term" value="F:glycosyltransferase activity"/>
    <property type="evidence" value="ECO:0007669"/>
    <property type="project" value="TreeGrafter"/>
</dbReference>
<dbReference type="GO" id="GO:0005975">
    <property type="term" value="P:carbohydrate metabolic process"/>
    <property type="evidence" value="ECO:0007669"/>
    <property type="project" value="InterPro"/>
</dbReference>
<reference evidence="7 8" key="1">
    <citation type="submission" date="2019-07" db="EMBL/GenBank/DDBJ databases">
        <authorList>
            <person name="Friedrich A."/>
            <person name="Schacherer J."/>
        </authorList>
    </citation>
    <scope>NUCLEOTIDE SEQUENCE [LARGE SCALE GENOMIC DNA]</scope>
</reference>
<evidence type="ECO:0000259" key="6">
    <source>
        <dbReference type="PROSITE" id="PS51762"/>
    </source>
</evidence>
<sequence>MRSLNSNLLGFLCLACRIVAESIVQCNETSHCPETYPCCTTEGLCGTGNYCMGGCDARYSFNLTACVPQPVCQSGKYELKSEDMELTDKYLGSTNDTLWTYTGNVLDYNGTVLLAMPENSTGTVVSSTFYVWYGKVSTRFKSSHNAGVVSSSILYSNVEDEIDVEFIGSALKQPESNFYYQGVLNYTNEANLSASNTYKNWHTYEVDWKEENITWSIDGIQQRVLQKDDTYNATTKQFMFPQTPSRIQLSIWAGGDSSNSQGVIDWAGGEIDWDASDFDDPGYLYAAVDYIEVECYDPPSGTKINGNTSYIYTSKKNFTQSSIMITDNETILDNLGETGWDIANMGNSGVDENNGTSSSIKNNVSQSTSTHSNYPSSSLPAGYSTEFFQNINSLSSDLSSNAGAPQAIPHLGLIMWLILSSL</sequence>
<gene>
    <name evidence="7" type="primary">UTR2</name>
    <name evidence="7" type="ORF">DEBR0S3_12442G</name>
</gene>
<dbReference type="InterPro" id="IPR050546">
    <property type="entry name" value="Glycosyl_Hydrlase_16"/>
</dbReference>
<dbReference type="Pfam" id="PF00722">
    <property type="entry name" value="Glyco_hydro_16"/>
    <property type="match status" value="1"/>
</dbReference>
<protein>
    <submittedName>
        <fullName evidence="7">DEBR0S3_12442g1_1</fullName>
    </submittedName>
</protein>
<dbReference type="InterPro" id="IPR013320">
    <property type="entry name" value="ConA-like_dom_sf"/>
</dbReference>
<evidence type="ECO:0000256" key="2">
    <source>
        <dbReference type="ARBA" id="ARBA00022801"/>
    </source>
</evidence>
<dbReference type="PANTHER" id="PTHR10963">
    <property type="entry name" value="GLYCOSYL HYDROLASE-RELATED"/>
    <property type="match status" value="1"/>
</dbReference>
<feature type="signal peptide" evidence="5">
    <location>
        <begin position="1"/>
        <end position="20"/>
    </location>
</feature>
<dbReference type="GO" id="GO:0004553">
    <property type="term" value="F:hydrolase activity, hydrolyzing O-glycosyl compounds"/>
    <property type="evidence" value="ECO:0007669"/>
    <property type="project" value="InterPro"/>
</dbReference>
<feature type="region of interest" description="Disordered" evidence="4">
    <location>
        <begin position="351"/>
        <end position="377"/>
    </location>
</feature>
<feature type="chain" id="PRO_5028950433" evidence="5">
    <location>
        <begin position="21"/>
        <end position="422"/>
    </location>
</feature>
<keyword evidence="2" id="KW-0378">Hydrolase</keyword>
<feature type="domain" description="GH16" evidence="6">
    <location>
        <begin position="62"/>
        <end position="275"/>
    </location>
</feature>
<evidence type="ECO:0000256" key="5">
    <source>
        <dbReference type="SAM" id="SignalP"/>
    </source>
</evidence>
<dbReference type="Gene3D" id="2.60.120.200">
    <property type="match status" value="1"/>
</dbReference>
<dbReference type="EMBL" id="CABFWN010000003">
    <property type="protein sequence ID" value="VUG18481.1"/>
    <property type="molecule type" value="Genomic_DNA"/>
</dbReference>
<dbReference type="AlphaFoldDB" id="A0A7D9H017"/>
<dbReference type="GO" id="GO:0009277">
    <property type="term" value="C:fungal-type cell wall"/>
    <property type="evidence" value="ECO:0007669"/>
    <property type="project" value="TreeGrafter"/>
</dbReference>
<organism evidence="7 8">
    <name type="scientific">Dekkera bruxellensis</name>
    <name type="common">Brettanomyces custersii</name>
    <dbReference type="NCBI Taxonomy" id="5007"/>
    <lineage>
        <taxon>Eukaryota</taxon>
        <taxon>Fungi</taxon>
        <taxon>Dikarya</taxon>
        <taxon>Ascomycota</taxon>
        <taxon>Saccharomycotina</taxon>
        <taxon>Pichiomycetes</taxon>
        <taxon>Pichiales</taxon>
        <taxon>Pichiaceae</taxon>
        <taxon>Brettanomyces</taxon>
    </lineage>
</organism>
<dbReference type="GO" id="GO:0031505">
    <property type="term" value="P:fungal-type cell wall organization"/>
    <property type="evidence" value="ECO:0007669"/>
    <property type="project" value="TreeGrafter"/>
</dbReference>
<dbReference type="SUPFAM" id="SSF49899">
    <property type="entry name" value="Concanavalin A-like lectins/glucanases"/>
    <property type="match status" value="1"/>
</dbReference>
<evidence type="ECO:0000256" key="1">
    <source>
        <dbReference type="ARBA" id="ARBA00022729"/>
    </source>
</evidence>
<evidence type="ECO:0000256" key="4">
    <source>
        <dbReference type="SAM" id="MobiDB-lite"/>
    </source>
</evidence>
<name>A0A7D9H017_DEKBR</name>